<comment type="similarity">
    <text evidence="1">Belongs to the phosphoglycerate mutase family. BPG-dependent PGAM subfamily.</text>
</comment>
<name>A0A0J0YTN9_9NEIS</name>
<evidence type="ECO:0000256" key="8">
    <source>
        <dbReference type="PIRSR" id="PIRSR613078-3"/>
    </source>
</evidence>
<dbReference type="InterPro" id="IPR005952">
    <property type="entry name" value="Phosphogly_mut1"/>
</dbReference>
<dbReference type="STRING" id="1470200.PL75_02580"/>
<dbReference type="SMART" id="SM00855">
    <property type="entry name" value="PGAM"/>
    <property type="match status" value="1"/>
</dbReference>
<evidence type="ECO:0000256" key="2">
    <source>
        <dbReference type="ARBA" id="ARBA00012028"/>
    </source>
</evidence>
<dbReference type="InterPro" id="IPR013078">
    <property type="entry name" value="His_Pase_superF_clade-1"/>
</dbReference>
<evidence type="ECO:0000256" key="5">
    <source>
        <dbReference type="ARBA" id="ARBA00023235"/>
    </source>
</evidence>
<dbReference type="GO" id="GO:0004619">
    <property type="term" value="F:phosphoglycerate mutase activity"/>
    <property type="evidence" value="ECO:0007669"/>
    <property type="project" value="UniProtKB-EC"/>
</dbReference>
<dbReference type="AlphaFoldDB" id="A0A0J0YTN9"/>
<evidence type="ECO:0000256" key="4">
    <source>
        <dbReference type="ARBA" id="ARBA00023152"/>
    </source>
</evidence>
<feature type="site" description="Transition state stabilizer" evidence="8">
    <location>
        <position position="175"/>
    </location>
</feature>
<dbReference type="Proteomes" id="UP000036027">
    <property type="component" value="Unassembled WGS sequence"/>
</dbReference>
<dbReference type="CDD" id="cd07067">
    <property type="entry name" value="HP_PGM_like"/>
    <property type="match status" value="1"/>
</dbReference>
<feature type="active site" description="Proton donor/acceptor" evidence="6">
    <location>
        <position position="88"/>
    </location>
</feature>
<dbReference type="Pfam" id="PF00300">
    <property type="entry name" value="His_Phos_1"/>
    <property type="match status" value="1"/>
</dbReference>
<dbReference type="GO" id="GO:0006096">
    <property type="term" value="P:glycolytic process"/>
    <property type="evidence" value="ECO:0007669"/>
    <property type="project" value="UniProtKB-KW"/>
</dbReference>
<feature type="binding site" evidence="7">
    <location>
        <position position="61"/>
    </location>
    <ligand>
        <name>substrate</name>
    </ligand>
</feature>
<organism evidence="9 10">
    <name type="scientific">Neisseria arctica</name>
    <dbReference type="NCBI Taxonomy" id="1470200"/>
    <lineage>
        <taxon>Bacteria</taxon>
        <taxon>Pseudomonadati</taxon>
        <taxon>Pseudomonadota</taxon>
        <taxon>Betaproteobacteria</taxon>
        <taxon>Neisseriales</taxon>
        <taxon>Neisseriaceae</taxon>
        <taxon>Neisseria</taxon>
    </lineage>
</organism>
<dbReference type="EMBL" id="JTDO01000003">
    <property type="protein sequence ID" value="KLT73474.1"/>
    <property type="molecule type" value="Genomic_DNA"/>
</dbReference>
<sequence length="230" mass="24996">MGLQLYLVRHGRTEYNEAGRLQGWRDAPLTPQGRAVAEQLGKALGAASIVFDAAFASTSPRAETTARLILENKGQEDLPLHKIADLREYSFGSFEGELIADVYRQVAQNSGAQDVETWLANYRTAEHNLLIESVSRMDAEGKAETEAAFLSRLSQGMAELVSKSPEEGKVLLVSHGMAITALLKLIDPGSTPYQSVPNASVSRLDYENGVWRILSVGDTSFVGNSTPETL</sequence>
<dbReference type="Gene3D" id="3.40.50.1240">
    <property type="entry name" value="Phosphoglycerate mutase-like"/>
    <property type="match status" value="1"/>
</dbReference>
<keyword evidence="4" id="KW-0324">Glycolysis</keyword>
<keyword evidence="10" id="KW-1185">Reference proteome</keyword>
<comment type="caution">
    <text evidence="9">The sequence shown here is derived from an EMBL/GenBank/DDBJ whole genome shotgun (WGS) entry which is preliminary data.</text>
</comment>
<reference evidence="9 10" key="1">
    <citation type="submission" date="2014-11" db="EMBL/GenBank/DDBJ databases">
        <title>Genome of a novel goose pathogen.</title>
        <authorList>
            <person name="Hansen C.M."/>
            <person name="Hueffer K."/>
            <person name="Choi S.C."/>
        </authorList>
    </citation>
    <scope>NUCLEOTIDE SEQUENCE [LARGE SCALE GENOMIC DNA]</scope>
    <source>
        <strain evidence="9 10">KH1503</strain>
    </source>
</reference>
<dbReference type="SUPFAM" id="SSF53254">
    <property type="entry name" value="Phosphoglycerate mutase-like"/>
    <property type="match status" value="1"/>
</dbReference>
<dbReference type="PANTHER" id="PTHR11931">
    <property type="entry name" value="PHOSPHOGLYCERATE MUTASE"/>
    <property type="match status" value="1"/>
</dbReference>
<evidence type="ECO:0000313" key="9">
    <source>
        <dbReference type="EMBL" id="KLT73474.1"/>
    </source>
</evidence>
<keyword evidence="5" id="KW-0413">Isomerase</keyword>
<evidence type="ECO:0000256" key="3">
    <source>
        <dbReference type="ARBA" id="ARBA00022432"/>
    </source>
</evidence>
<evidence type="ECO:0000256" key="7">
    <source>
        <dbReference type="PIRSR" id="PIRSR613078-2"/>
    </source>
</evidence>
<accession>A0A0J0YTN9</accession>
<feature type="binding site" evidence="7">
    <location>
        <begin position="9"/>
        <end position="16"/>
    </location>
    <ligand>
        <name>substrate</name>
    </ligand>
</feature>
<evidence type="ECO:0000256" key="1">
    <source>
        <dbReference type="ARBA" id="ARBA00006717"/>
    </source>
</evidence>
<gene>
    <name evidence="9" type="ORF">PL75_02580</name>
</gene>
<dbReference type="GO" id="GO:0006094">
    <property type="term" value="P:gluconeogenesis"/>
    <property type="evidence" value="ECO:0007669"/>
    <property type="project" value="UniProtKB-KW"/>
</dbReference>
<evidence type="ECO:0000313" key="10">
    <source>
        <dbReference type="Proteomes" id="UP000036027"/>
    </source>
</evidence>
<feature type="active site" description="Tele-phosphohistidine intermediate" evidence="6">
    <location>
        <position position="10"/>
    </location>
</feature>
<proteinExistence type="inferred from homology"/>
<dbReference type="PATRIC" id="fig|1470200.3.peg.1598"/>
<protein>
    <recommendedName>
        <fullName evidence="2">phosphoglycerate mutase (2,3-diphosphoglycerate-dependent)</fullName>
        <ecNumber evidence="2">5.4.2.11</ecNumber>
    </recommendedName>
</protein>
<keyword evidence="3" id="KW-0312">Gluconeogenesis</keyword>
<dbReference type="EC" id="5.4.2.11" evidence="2"/>
<dbReference type="InterPro" id="IPR029033">
    <property type="entry name" value="His_PPase_superfam"/>
</dbReference>
<evidence type="ECO:0000256" key="6">
    <source>
        <dbReference type="PIRSR" id="PIRSR613078-1"/>
    </source>
</evidence>
<dbReference type="OrthoDB" id="9783269at2"/>
<dbReference type="RefSeq" id="WP_047760351.1">
    <property type="nucleotide sequence ID" value="NZ_CP091510.1"/>
</dbReference>